<evidence type="ECO:0000256" key="3">
    <source>
        <dbReference type="ARBA" id="ARBA00023125"/>
    </source>
</evidence>
<dbReference type="InterPro" id="IPR010982">
    <property type="entry name" value="Lambda_DNA-bd_dom_sf"/>
</dbReference>
<dbReference type="Proteomes" id="UP000028981">
    <property type="component" value="Unassembled WGS sequence"/>
</dbReference>
<dbReference type="Gene3D" id="1.10.260.40">
    <property type="entry name" value="lambda repressor-like DNA-binding domains"/>
    <property type="match status" value="1"/>
</dbReference>
<reference evidence="6 7" key="1">
    <citation type="submission" date="2014-08" db="EMBL/GenBank/DDBJ databases">
        <authorList>
            <person name="Hassan Y.I."/>
            <person name="Lepp D."/>
            <person name="Zhou T."/>
        </authorList>
    </citation>
    <scope>NUCLEOTIDE SEQUENCE [LARGE SCALE GENOMIC DNA]</scope>
    <source>
        <strain evidence="6 7">IFO13584</strain>
    </source>
</reference>
<dbReference type="RefSeq" id="WP_035082345.1">
    <property type="nucleotide sequence ID" value="NZ_JQGC01000007.1"/>
</dbReference>
<dbReference type="Gene3D" id="3.40.50.2300">
    <property type="match status" value="2"/>
</dbReference>
<protein>
    <submittedName>
        <fullName evidence="6">Transcriptional regulator</fullName>
    </submittedName>
</protein>
<dbReference type="PROSITE" id="PS50932">
    <property type="entry name" value="HTH_LACI_2"/>
    <property type="match status" value="1"/>
</dbReference>
<dbReference type="Pfam" id="PF00356">
    <property type="entry name" value="LacI"/>
    <property type="match status" value="1"/>
</dbReference>
<dbReference type="PANTHER" id="PTHR30146">
    <property type="entry name" value="LACI-RELATED TRANSCRIPTIONAL REPRESSOR"/>
    <property type="match status" value="1"/>
</dbReference>
<keyword evidence="1" id="KW-0678">Repressor</keyword>
<dbReference type="SMART" id="SM00354">
    <property type="entry name" value="HTH_LACI"/>
    <property type="match status" value="1"/>
</dbReference>
<evidence type="ECO:0000256" key="4">
    <source>
        <dbReference type="ARBA" id="ARBA00023163"/>
    </source>
</evidence>
<dbReference type="InterPro" id="IPR046335">
    <property type="entry name" value="LacI/GalR-like_sensor"/>
</dbReference>
<evidence type="ECO:0000259" key="5">
    <source>
        <dbReference type="PROSITE" id="PS50932"/>
    </source>
</evidence>
<keyword evidence="3" id="KW-0238">DNA-binding</keyword>
<gene>
    <name evidence="6" type="ORF">JP75_10145</name>
</gene>
<keyword evidence="7" id="KW-1185">Reference proteome</keyword>
<proteinExistence type="predicted"/>
<dbReference type="PANTHER" id="PTHR30146:SF148">
    <property type="entry name" value="HTH-TYPE TRANSCRIPTIONAL REPRESSOR PURR-RELATED"/>
    <property type="match status" value="1"/>
</dbReference>
<dbReference type="SUPFAM" id="SSF53822">
    <property type="entry name" value="Periplasmic binding protein-like I"/>
    <property type="match status" value="1"/>
</dbReference>
<dbReference type="Pfam" id="PF13377">
    <property type="entry name" value="Peripla_BP_3"/>
    <property type="match status" value="1"/>
</dbReference>
<dbReference type="EMBL" id="JQGC01000007">
    <property type="protein sequence ID" value="KFL31244.1"/>
    <property type="molecule type" value="Genomic_DNA"/>
</dbReference>
<accession>A0A087M2Z1</accession>
<sequence length="340" mass="37755">MGKSTVRLKDIADRTGFSVNTVSLALRQSPRIPEETSILIREAAAELNYLPNHVAKSLVSRETKTIGLVLTDITNPALTQVAQAVETLLSERGYSTLFATSNNDLDEEKRVIEMFRSRQVDGMLIYPRSHRELDHIRRLRQANYPVVLLVGDPDAGIDAVCIDERRGAYRAVRHLIDIGHRRIAIIDTSNAKGNLEKRDGYNQAHKEAGLPIDSELLADPLGNSVIRGYWAMDRLMSMQVRPTAVFAANDSLAIGALRWTQKNNLRVPKDVAIMGFDNIEFAEHAATPISSVKYEVDMVTELAVERLLQLIAAPEGLPEPRVTMIDPELIVRDSTAGRGD</sequence>
<dbReference type="OrthoDB" id="7946617at2"/>
<organism evidence="6 7">
    <name type="scientific">Devosia riboflavina</name>
    <dbReference type="NCBI Taxonomy" id="46914"/>
    <lineage>
        <taxon>Bacteria</taxon>
        <taxon>Pseudomonadati</taxon>
        <taxon>Pseudomonadota</taxon>
        <taxon>Alphaproteobacteria</taxon>
        <taxon>Hyphomicrobiales</taxon>
        <taxon>Devosiaceae</taxon>
        <taxon>Devosia</taxon>
    </lineage>
</organism>
<dbReference type="InterPro" id="IPR028082">
    <property type="entry name" value="Peripla_BP_I"/>
</dbReference>
<evidence type="ECO:0000256" key="2">
    <source>
        <dbReference type="ARBA" id="ARBA00023015"/>
    </source>
</evidence>
<comment type="caution">
    <text evidence="6">The sequence shown here is derived from an EMBL/GenBank/DDBJ whole genome shotgun (WGS) entry which is preliminary data.</text>
</comment>
<dbReference type="InterPro" id="IPR000843">
    <property type="entry name" value="HTH_LacI"/>
</dbReference>
<evidence type="ECO:0000256" key="1">
    <source>
        <dbReference type="ARBA" id="ARBA00022491"/>
    </source>
</evidence>
<dbReference type="CDD" id="cd01392">
    <property type="entry name" value="HTH_LacI"/>
    <property type="match status" value="1"/>
</dbReference>
<evidence type="ECO:0000313" key="7">
    <source>
        <dbReference type="Proteomes" id="UP000028981"/>
    </source>
</evidence>
<keyword evidence="4" id="KW-0804">Transcription</keyword>
<name>A0A087M2Z1_9HYPH</name>
<dbReference type="STRING" id="46914.JP75_10145"/>
<dbReference type="GO" id="GO:0003700">
    <property type="term" value="F:DNA-binding transcription factor activity"/>
    <property type="evidence" value="ECO:0007669"/>
    <property type="project" value="TreeGrafter"/>
</dbReference>
<dbReference type="SUPFAM" id="SSF47413">
    <property type="entry name" value="lambda repressor-like DNA-binding domains"/>
    <property type="match status" value="1"/>
</dbReference>
<evidence type="ECO:0000313" key="6">
    <source>
        <dbReference type="EMBL" id="KFL31244.1"/>
    </source>
</evidence>
<feature type="domain" description="HTH lacI-type" evidence="5">
    <location>
        <begin position="6"/>
        <end position="60"/>
    </location>
</feature>
<keyword evidence="2" id="KW-0805">Transcription regulation</keyword>
<dbReference type="GO" id="GO:0000976">
    <property type="term" value="F:transcription cis-regulatory region binding"/>
    <property type="evidence" value="ECO:0007669"/>
    <property type="project" value="TreeGrafter"/>
</dbReference>
<dbReference type="AlphaFoldDB" id="A0A087M2Z1"/>
<dbReference type="CDD" id="cd06267">
    <property type="entry name" value="PBP1_LacI_sugar_binding-like"/>
    <property type="match status" value="1"/>
</dbReference>